<sequence length="127" mass="13883">CAGSSSPAAPTTPRRPHGYGPAPAPAAVQWVTHRLAASADPRPSVVVAGADELARRHLERLSDACERRDVPLTLLYRRLRETGEEMIGGGAVAFMRLGNHQDAAHAADFIGRDYKVRTIPDHQERRR</sequence>
<accession>A0ABV5YWL4</accession>
<dbReference type="EMBL" id="JBHLZP010000724">
    <property type="protein sequence ID" value="MFB9839474.1"/>
    <property type="molecule type" value="Genomic_DNA"/>
</dbReference>
<reference evidence="2 3" key="1">
    <citation type="submission" date="2024-09" db="EMBL/GenBank/DDBJ databases">
        <authorList>
            <person name="Sun Q."/>
            <person name="Mori K."/>
        </authorList>
    </citation>
    <scope>NUCLEOTIDE SEQUENCE [LARGE SCALE GENOMIC DNA]</scope>
    <source>
        <strain evidence="2 3">TBRC 0563</strain>
    </source>
</reference>
<proteinExistence type="predicted"/>
<name>A0ABV5YWL4_9ACTN</name>
<gene>
    <name evidence="2" type="ORF">ACFFNX_45755</name>
</gene>
<comment type="caution">
    <text evidence="2">The sequence shown here is derived from an EMBL/GenBank/DDBJ whole genome shotgun (WGS) entry which is preliminary data.</text>
</comment>
<evidence type="ECO:0000313" key="3">
    <source>
        <dbReference type="Proteomes" id="UP001589627"/>
    </source>
</evidence>
<organism evidence="2 3">
    <name type="scientific">Actinoallomurus acaciae</name>
    <dbReference type="NCBI Taxonomy" id="502577"/>
    <lineage>
        <taxon>Bacteria</taxon>
        <taxon>Bacillati</taxon>
        <taxon>Actinomycetota</taxon>
        <taxon>Actinomycetes</taxon>
        <taxon>Streptosporangiales</taxon>
        <taxon>Thermomonosporaceae</taxon>
        <taxon>Actinoallomurus</taxon>
    </lineage>
</organism>
<feature type="region of interest" description="Disordered" evidence="1">
    <location>
        <begin position="1"/>
        <end position="24"/>
    </location>
</feature>
<evidence type="ECO:0000256" key="1">
    <source>
        <dbReference type="SAM" id="MobiDB-lite"/>
    </source>
</evidence>
<evidence type="ECO:0000313" key="2">
    <source>
        <dbReference type="EMBL" id="MFB9839474.1"/>
    </source>
</evidence>
<feature type="non-terminal residue" evidence="2">
    <location>
        <position position="1"/>
    </location>
</feature>
<protein>
    <submittedName>
        <fullName evidence="2">Uncharacterized protein</fullName>
    </submittedName>
</protein>
<keyword evidence="3" id="KW-1185">Reference proteome</keyword>
<dbReference type="Proteomes" id="UP001589627">
    <property type="component" value="Unassembled WGS sequence"/>
</dbReference>